<organism evidence="2 3">
    <name type="scientific">Sarocladium strictum</name>
    <name type="common">Black bundle disease fungus</name>
    <name type="synonym">Acremonium strictum</name>
    <dbReference type="NCBI Taxonomy" id="5046"/>
    <lineage>
        <taxon>Eukaryota</taxon>
        <taxon>Fungi</taxon>
        <taxon>Dikarya</taxon>
        <taxon>Ascomycota</taxon>
        <taxon>Pezizomycotina</taxon>
        <taxon>Sordariomycetes</taxon>
        <taxon>Hypocreomycetidae</taxon>
        <taxon>Hypocreales</taxon>
        <taxon>Sarocladiaceae</taxon>
        <taxon>Sarocladium</taxon>
    </lineage>
</organism>
<comment type="caution">
    <text evidence="2">The sequence shown here is derived from an EMBL/GenBank/DDBJ whole genome shotgun (WGS) entry which is preliminary data.</text>
</comment>
<dbReference type="EMBL" id="JAPDFR010000002">
    <property type="protein sequence ID" value="KAK0390150.1"/>
    <property type="molecule type" value="Genomic_DNA"/>
</dbReference>
<reference evidence="2" key="1">
    <citation type="submission" date="2022-10" db="EMBL/GenBank/DDBJ databases">
        <title>Determination and structural analysis of whole genome sequence of Sarocladium strictum F4-1.</title>
        <authorList>
            <person name="Hu L."/>
            <person name="Jiang Y."/>
        </authorList>
    </citation>
    <scope>NUCLEOTIDE SEQUENCE</scope>
    <source>
        <strain evidence="2">F4-1</strain>
    </source>
</reference>
<evidence type="ECO:0000256" key="1">
    <source>
        <dbReference type="SAM" id="MobiDB-lite"/>
    </source>
</evidence>
<dbReference type="Proteomes" id="UP001175261">
    <property type="component" value="Unassembled WGS sequence"/>
</dbReference>
<accession>A0AA39GMK2</accession>
<keyword evidence="3" id="KW-1185">Reference proteome</keyword>
<proteinExistence type="predicted"/>
<feature type="region of interest" description="Disordered" evidence="1">
    <location>
        <begin position="371"/>
        <end position="393"/>
    </location>
</feature>
<protein>
    <submittedName>
        <fullName evidence="2">Uncharacterized protein</fullName>
    </submittedName>
</protein>
<sequence length="421" mass="44762">MTTYKIYFTNSSGFNNNFAFFSAIPVVTNNGGGPVYSNIITSQYVPSDNGDTTWENDVTQTYYAWTSISPVKTSDLPGQNIVTKISNSKLATLGTSDSSGSTFKLINNGGTPTFDAKATTFAAPAGAFQISSDLNAFQPDQNFLCGLGSVDDNGMRIPVATFAAQPNTVATITPVVTFYIAQFSAQKGTVIDVTMRSKIAAEIDFTGKASNAAFVSQKPGGAFDITYGTAKAMLELSQAASSSKGLNRGPQSHDIRALMKKLEVDPHNQYLCKYTWVGALTKEEKQTAVAAARDAMKNLGYTVNSEPTGPGFDPANFGVQSDNLTAVVRQVWAGVVGGLGAIAKDPVTLDANYGADDDKQEDDTHGKEHPLRIEQYGEGGPQRLENGNTNGRVEPYVGHGHSADQLAQILRGVKGLDIAAY</sequence>
<name>A0AA39GMK2_SARSR</name>
<evidence type="ECO:0000313" key="3">
    <source>
        <dbReference type="Proteomes" id="UP001175261"/>
    </source>
</evidence>
<gene>
    <name evidence="2" type="ORF">NLU13_3723</name>
</gene>
<evidence type="ECO:0000313" key="2">
    <source>
        <dbReference type="EMBL" id="KAK0390150.1"/>
    </source>
</evidence>
<dbReference type="AlphaFoldDB" id="A0AA39GMK2"/>